<accession>A0ABQ7QWJ6</accession>
<feature type="region of interest" description="Disordered" evidence="1">
    <location>
        <begin position="286"/>
        <end position="307"/>
    </location>
</feature>
<feature type="compositionally biased region" description="Polar residues" evidence="1">
    <location>
        <begin position="370"/>
        <end position="385"/>
    </location>
</feature>
<evidence type="ECO:0000313" key="2">
    <source>
        <dbReference type="EMBL" id="KAG7309422.1"/>
    </source>
</evidence>
<evidence type="ECO:0008006" key="4">
    <source>
        <dbReference type="Google" id="ProtNLM"/>
    </source>
</evidence>
<comment type="caution">
    <text evidence="2">The sequence shown here is derived from an EMBL/GenBank/DDBJ whole genome shotgun (WGS) entry which is preliminary data.</text>
</comment>
<feature type="region of interest" description="Disordered" evidence="1">
    <location>
        <begin position="363"/>
        <end position="385"/>
    </location>
</feature>
<dbReference type="Proteomes" id="UP000823941">
    <property type="component" value="Chromosome 7"/>
</dbReference>
<gene>
    <name evidence="2" type="ORF">JYU34_005389</name>
</gene>
<name>A0ABQ7QWJ6_PLUXY</name>
<sequence length="385" mass="44308">MEDLKVYYEKLVDIRKYLIKKGQSRYKGNVIENKLGESRQIILECETILKRLEKQLKSNDFILVTRTYDKINSLFQEILNLCNFTDKTTKMDFDIKTACSLLPVMDGSESTTKRLVDGVEMYADMLDDSGKLLLITFVLKSRLSENAKLRLNSNYTSVKELIKDLKHRLFTQKSFTAIQTQLLRTKQGSKSIEEYGSELEKLFTDLTITQAEGDTTKYAFLKPLNEKQAIKQFSDGLRNPRLSTIITARNYANLADAIQAAKEEEMTSSSSINTGEVMQFARSTGYYNRGRGRGGSVSRGQGQGRGRGFRTFYNNNRYNNSHRPDYNSNGYGSFNKPNFNERFQRGNNYRGRFQRPQNIYHVNGNEEEPSQSTEENQSTNNFFRA</sequence>
<proteinExistence type="predicted"/>
<organism evidence="2 3">
    <name type="scientific">Plutella xylostella</name>
    <name type="common">Diamondback moth</name>
    <name type="synonym">Plutella maculipennis</name>
    <dbReference type="NCBI Taxonomy" id="51655"/>
    <lineage>
        <taxon>Eukaryota</taxon>
        <taxon>Metazoa</taxon>
        <taxon>Ecdysozoa</taxon>
        <taxon>Arthropoda</taxon>
        <taxon>Hexapoda</taxon>
        <taxon>Insecta</taxon>
        <taxon>Pterygota</taxon>
        <taxon>Neoptera</taxon>
        <taxon>Endopterygota</taxon>
        <taxon>Lepidoptera</taxon>
        <taxon>Glossata</taxon>
        <taxon>Ditrysia</taxon>
        <taxon>Yponomeutoidea</taxon>
        <taxon>Plutellidae</taxon>
        <taxon>Plutella</taxon>
    </lineage>
</organism>
<evidence type="ECO:0000256" key="1">
    <source>
        <dbReference type="SAM" id="MobiDB-lite"/>
    </source>
</evidence>
<evidence type="ECO:0000313" key="3">
    <source>
        <dbReference type="Proteomes" id="UP000823941"/>
    </source>
</evidence>
<feature type="compositionally biased region" description="Gly residues" evidence="1">
    <location>
        <begin position="293"/>
        <end position="306"/>
    </location>
</feature>
<keyword evidence="3" id="KW-1185">Reference proteome</keyword>
<protein>
    <recommendedName>
        <fullName evidence="4">Retrotransposon gag domain-containing protein</fullName>
    </recommendedName>
</protein>
<dbReference type="EMBL" id="JAHIBW010000007">
    <property type="protein sequence ID" value="KAG7309422.1"/>
    <property type="molecule type" value="Genomic_DNA"/>
</dbReference>
<reference evidence="2 3" key="1">
    <citation type="submission" date="2021-06" db="EMBL/GenBank/DDBJ databases">
        <title>A haploid diamondback moth (Plutella xylostella L.) genome assembly resolves 31 chromosomes and identifies a diamide resistance mutation.</title>
        <authorList>
            <person name="Ward C.M."/>
            <person name="Perry K.D."/>
            <person name="Baker G."/>
            <person name="Powis K."/>
            <person name="Heckel D.G."/>
            <person name="Baxter S.W."/>
        </authorList>
    </citation>
    <scope>NUCLEOTIDE SEQUENCE [LARGE SCALE GENOMIC DNA]</scope>
    <source>
        <strain evidence="2 3">LV</strain>
        <tissue evidence="2">Single pupa</tissue>
    </source>
</reference>